<sequence length="660" mass="72973">MSELEKHQPSGRTPTQLKPSSANSHLGTRKGHPKRVPFAVIKLRATNLCVDGQWHYELAIPKCLGCAVPSGVRKAPAEAVAADVSVSHCFCSRLRLTGTLPPVTFCFQLFSRMVKDNESIRNNLILVKANRNNDHATKDFEKIVLDNSSQTAERINSHINKHLTSHENEESDTSEDEEEEEEDQGDSDVSEERNPEDLINSELSAVKLPDSEQQRPDDAVSIINSAFSNRKSFSCPKTKSDLLTGTSTANLSPEDIGIIASMGDSLATGAGLWPRTDIEFRGAAFPIGGDATIDGLVTVPNILREFIDSNLLFGVSHGMGQRDQLPENQLNVAVSGASSSSMPGQAVELVRRMKRLRELDVFNTWALIIVTIGTEEVCKNCTGPNTKALVEALDILNRGIHKALVILLGPIHVTSLYQQKFNLLKTRCLCSQNKDDKFMSALSEEWVKEFEEIQTHMEEAKRKTFNALALPMLTVTSRYPYSLFIPNKPLLNRRGHTYAAKWLWNRLIAGPKYNLSNAVLSQDAYFCPSLGCPYFRTADNFNLCKIRTHEEARIIEKQLEQKRGRNKFGPQISDLYVATVAIVGIAAVSVLCLGTLFYQRSKKGSKGRFDVIPPHGPSAQYRKITKAGPISSTDDRSLSVLNSAKSYEGLSPSADKKSNT</sequence>
<feature type="region of interest" description="Disordered" evidence="1">
    <location>
        <begin position="608"/>
        <end position="637"/>
    </location>
</feature>
<evidence type="ECO:0008006" key="5">
    <source>
        <dbReference type="Google" id="ProtNLM"/>
    </source>
</evidence>
<comment type="caution">
    <text evidence="3">The sequence shown here is derived from an EMBL/GenBank/DDBJ whole genome shotgun (WGS) entry which is preliminary data.</text>
</comment>
<feature type="compositionally biased region" description="Polar residues" evidence="1">
    <location>
        <begin position="10"/>
        <end position="26"/>
    </location>
</feature>
<evidence type="ECO:0000256" key="1">
    <source>
        <dbReference type="SAM" id="MobiDB-lite"/>
    </source>
</evidence>
<dbReference type="PANTHER" id="PTHR21325:SF32">
    <property type="entry name" value="LIPASE_GDSL DOMAIN-CONTAINING PROTEIN"/>
    <property type="match status" value="1"/>
</dbReference>
<proteinExistence type="predicted"/>
<dbReference type="Pfam" id="PF00657">
    <property type="entry name" value="Lipase_GDSL"/>
    <property type="match status" value="1"/>
</dbReference>
<organism evidence="3 4">
    <name type="scientific">Heterodera trifolii</name>
    <dbReference type="NCBI Taxonomy" id="157864"/>
    <lineage>
        <taxon>Eukaryota</taxon>
        <taxon>Metazoa</taxon>
        <taxon>Ecdysozoa</taxon>
        <taxon>Nematoda</taxon>
        <taxon>Chromadorea</taxon>
        <taxon>Rhabditida</taxon>
        <taxon>Tylenchina</taxon>
        <taxon>Tylenchomorpha</taxon>
        <taxon>Tylenchoidea</taxon>
        <taxon>Heteroderidae</taxon>
        <taxon>Heteroderinae</taxon>
        <taxon>Heterodera</taxon>
    </lineage>
</organism>
<name>A0ABD2LKT8_9BILA</name>
<evidence type="ECO:0000313" key="3">
    <source>
        <dbReference type="EMBL" id="KAL3115848.1"/>
    </source>
</evidence>
<protein>
    <recommendedName>
        <fullName evidence="5">Lipase_GDSL domain-containing protein</fullName>
    </recommendedName>
</protein>
<dbReference type="SUPFAM" id="SSF52266">
    <property type="entry name" value="SGNH hydrolase"/>
    <property type="match status" value="1"/>
</dbReference>
<accession>A0ABD2LKT8</accession>
<dbReference type="InterPro" id="IPR001087">
    <property type="entry name" value="GDSL"/>
</dbReference>
<evidence type="ECO:0000256" key="2">
    <source>
        <dbReference type="SAM" id="Phobius"/>
    </source>
</evidence>
<gene>
    <name evidence="3" type="ORF">niasHT_007148</name>
</gene>
<reference evidence="3 4" key="1">
    <citation type="submission" date="2024-10" db="EMBL/GenBank/DDBJ databases">
        <authorList>
            <person name="Kim D."/>
        </authorList>
    </citation>
    <scope>NUCLEOTIDE SEQUENCE [LARGE SCALE GENOMIC DNA]</scope>
    <source>
        <strain evidence="3">BH-2024</strain>
    </source>
</reference>
<dbReference type="Proteomes" id="UP001620626">
    <property type="component" value="Unassembled WGS sequence"/>
</dbReference>
<feature type="compositionally biased region" description="Acidic residues" evidence="1">
    <location>
        <begin position="169"/>
        <end position="189"/>
    </location>
</feature>
<evidence type="ECO:0000313" key="4">
    <source>
        <dbReference type="Proteomes" id="UP001620626"/>
    </source>
</evidence>
<keyword evidence="2" id="KW-1133">Transmembrane helix</keyword>
<keyword evidence="4" id="KW-1185">Reference proteome</keyword>
<dbReference type="EMBL" id="JBICBT010000362">
    <property type="protein sequence ID" value="KAL3115848.1"/>
    <property type="molecule type" value="Genomic_DNA"/>
</dbReference>
<feature type="transmembrane region" description="Helical" evidence="2">
    <location>
        <begin position="575"/>
        <end position="598"/>
    </location>
</feature>
<dbReference type="AlphaFoldDB" id="A0ABD2LKT8"/>
<dbReference type="InterPro" id="IPR038885">
    <property type="entry name" value="PLB1"/>
</dbReference>
<keyword evidence="2" id="KW-0812">Transmembrane</keyword>
<dbReference type="PANTHER" id="PTHR21325">
    <property type="entry name" value="PHOSPHOLIPASE B, PLB1"/>
    <property type="match status" value="1"/>
</dbReference>
<feature type="region of interest" description="Disordered" evidence="1">
    <location>
        <begin position="1"/>
        <end position="32"/>
    </location>
</feature>
<feature type="region of interest" description="Disordered" evidence="1">
    <location>
        <begin position="160"/>
        <end position="195"/>
    </location>
</feature>
<keyword evidence="2" id="KW-0472">Membrane</keyword>